<dbReference type="eggNOG" id="COG3072">
    <property type="taxonomic scope" value="Bacteria"/>
</dbReference>
<comment type="caution">
    <text evidence="2">The sequence shown here is derived from an EMBL/GenBank/DDBJ whole genome shotgun (WGS) entry which is preliminary data.</text>
</comment>
<proteinExistence type="predicted"/>
<dbReference type="EMBL" id="AAVT01000001">
    <property type="protein sequence ID" value="EAW32749.1"/>
    <property type="molecule type" value="Genomic_DNA"/>
</dbReference>
<dbReference type="GO" id="GO:0004016">
    <property type="term" value="F:adenylate cyclase activity"/>
    <property type="evidence" value="ECO:0007669"/>
    <property type="project" value="InterPro"/>
</dbReference>
<feature type="domain" description="Adenylate cyclase class-I N-terminal" evidence="1">
    <location>
        <begin position="20"/>
        <end position="213"/>
    </location>
</feature>
<dbReference type="OrthoDB" id="5571448at2"/>
<gene>
    <name evidence="2" type="ORF">GP2143_15876</name>
</gene>
<accession>A0Y9E5</accession>
<dbReference type="Proteomes" id="UP000004931">
    <property type="component" value="Unassembled WGS sequence"/>
</dbReference>
<dbReference type="GO" id="GO:0006171">
    <property type="term" value="P:cAMP biosynthetic process"/>
    <property type="evidence" value="ECO:0007669"/>
    <property type="project" value="InterPro"/>
</dbReference>
<dbReference type="AlphaFoldDB" id="A0Y9E5"/>
<dbReference type="Pfam" id="PF12633">
    <property type="entry name" value="Adenyl_cycl_N"/>
    <property type="match status" value="1"/>
</dbReference>
<protein>
    <submittedName>
        <fullName evidence="2">Adenylate cyclase, class I</fullName>
    </submittedName>
</protein>
<dbReference type="InterPro" id="IPR024685">
    <property type="entry name" value="Adenylate_cyclase_1_N"/>
</dbReference>
<dbReference type="PANTHER" id="PTHR38760:SF1">
    <property type="entry name" value="ADENYLATE CYCLASE"/>
    <property type="match status" value="1"/>
</dbReference>
<dbReference type="PIRSF" id="PIRSF001444">
    <property type="entry name" value="Adenylate_cycl"/>
    <property type="match status" value="1"/>
</dbReference>
<name>A0Y9E5_9GAMM</name>
<dbReference type="Pfam" id="PF01295">
    <property type="entry name" value="Adenylate_cycl"/>
    <property type="match status" value="1"/>
</dbReference>
<evidence type="ECO:0000313" key="3">
    <source>
        <dbReference type="Proteomes" id="UP000004931"/>
    </source>
</evidence>
<evidence type="ECO:0000313" key="2">
    <source>
        <dbReference type="EMBL" id="EAW32749.1"/>
    </source>
</evidence>
<dbReference type="PANTHER" id="PTHR38760">
    <property type="entry name" value="ADENYLATE CYCLASE"/>
    <property type="match status" value="1"/>
</dbReference>
<evidence type="ECO:0000259" key="1">
    <source>
        <dbReference type="Pfam" id="PF12633"/>
    </source>
</evidence>
<sequence length="966" mass="111286">MPPLEALSSSIDHGVDRKTLKTVKQRFLQVNNARLARTKSALGARQQIFLELLPMMFHVNHPMLPGYVSHQTPCGLDGFNPTKKDVEKTQRLSRSFTYRRQPTMIRRINGIFLMGSSGSVAQSEKSDLDIWLCHPPISPDETLELKQKTEGISRWAATVGLEVHFFLMEDEKFRLGERETLSTEDCGSSQHYLLLDEFYRTGLLIAGRIPIWWLIPPDEEKHYEHYAETLRKKRFVRGDETLDFGGVGHIPAGEFIGAGVWQLYKAIDSPYKSVLKILLTEVYAAEYPNVEPLSTSFKRAIYDNQLDIDELDPYVVVYRKLESYLLAREEFQRLELVRRCFYFKVGKSLTRSNKDTAKSWQRQLIEKLVGQWNWSDADLYRLDARNTWKVAQVITEQKQIVRELTNSYRFVLEFARRTRATAMINSQEMTILGRKLYAAFERKAGKIEWINPGIADSLIEDKLTFYQVQEHQITDAKNQKVFWAVTTEEIKSADISEDIPVRKADELTTLIAWCHFNSLLDSTTRIAIVEGDHEVSEFELQSMVRSLRQNSATAKQYDNNDDEKPDRFSQPMRPMQIQLFINVGLDPLAHIRTQGIERLSAQTDSFGYSGLRENLVLNVEQVLVNSWGEVSSRRYDGEHALIRCLSDYLQMLPPGSSSALPQLDIRCFCLTRASAIKSRVEELFHDITACYYTGNRPANTRYILEIQREYYVVQFADNYPTIDRVGTFDELLSYLSKPQKSYSPIVLDRYCLNNSPLAAITQLSRAGKIHIFYQHHKSNADIYILDEKGSLLHYTTPFFDERSLLGPLDQFIQSTLFRRASENHDAEGSSLNAFNSDDFTVEYYEITQTVSAVKLIRREAVKEIHTGSFFNVQAIVDQDMNGNSLCSIYCDQQEFNELEFGDELFNTTARFILSRRASHQRYPCYITDLDLSRAHAEHSTGATQTMHYLQAKQKLELALNKSLLQL</sequence>
<keyword evidence="3" id="KW-1185">Reference proteome</keyword>
<dbReference type="InterPro" id="IPR000274">
    <property type="entry name" value="Adenylate_cyclase_1"/>
</dbReference>
<dbReference type="STRING" id="247633.GP2143_15876"/>
<reference evidence="2 3" key="1">
    <citation type="journal article" date="2010" name="J. Bacteriol.">
        <title>Genome sequence of the oligotrophic marine Gammaproteobacterium HTCC2143, isolated from the Oregon Coast.</title>
        <authorList>
            <person name="Oh H.M."/>
            <person name="Kang I."/>
            <person name="Ferriera S."/>
            <person name="Giovannoni S.J."/>
            <person name="Cho J.C."/>
        </authorList>
    </citation>
    <scope>NUCLEOTIDE SEQUENCE [LARGE SCALE GENOMIC DNA]</scope>
    <source>
        <strain evidence="2 3">HTCC2143</strain>
    </source>
</reference>
<organism evidence="2 3">
    <name type="scientific">marine gamma proteobacterium HTCC2143</name>
    <dbReference type="NCBI Taxonomy" id="247633"/>
    <lineage>
        <taxon>Bacteria</taxon>
        <taxon>Pseudomonadati</taxon>
        <taxon>Pseudomonadota</taxon>
        <taxon>Gammaproteobacteria</taxon>
        <taxon>Cellvibrionales</taxon>
        <taxon>Spongiibacteraceae</taxon>
        <taxon>BD1-7 clade</taxon>
    </lineage>
</organism>